<dbReference type="InterPro" id="IPR016132">
    <property type="entry name" value="Phyto_chromo_attachment"/>
</dbReference>
<feature type="domain" description="Phytochrome chromophore attachment site" evidence="1">
    <location>
        <begin position="95"/>
        <end position="231"/>
    </location>
</feature>
<dbReference type="InterPro" id="IPR000160">
    <property type="entry name" value="GGDEF_dom"/>
</dbReference>
<name>A0ABR7ZSB4_9CYAN</name>
<dbReference type="InterPro" id="IPR003018">
    <property type="entry name" value="GAF"/>
</dbReference>
<evidence type="ECO:0000313" key="5">
    <source>
        <dbReference type="Proteomes" id="UP000642094"/>
    </source>
</evidence>
<dbReference type="SMART" id="SM00052">
    <property type="entry name" value="EAL"/>
    <property type="match status" value="1"/>
</dbReference>
<dbReference type="SMART" id="SM00267">
    <property type="entry name" value="GGDEF"/>
    <property type="match status" value="1"/>
</dbReference>
<dbReference type="InterPro" id="IPR029787">
    <property type="entry name" value="Nucleotide_cyclase"/>
</dbReference>
<sequence length="699" mass="80020">MQDNISDMLLTLIDCVDRITNSEQLSQQQQNDLITIKSIGESLGNCFDNLDKEIGNLKQRIRQLNQSQLNVAEQNEDKIYVLLALMFARLKQAINVNDLLETVVIETYQLLQKDHVIVYQFTEQDSQPIEYEAVCAPHRSLLGQLLPSIYTDRQWLDNYRTCISQVIHDLNAPDVDSKITDSLIPLGVHSSIAVAIPSDKKLWGLLIIHQYDDMQAWQPWEIELLENLGTQLAIAIHQMQLLMKSDDIRIERDKIIAKLHHSQLHDSLTGLPNRDSFMKSLDLAFAKLKSESSHNFGVLFIDCDRFKLINDNFGISIGDQLLKDISKRLSVHQKINTTIARIDSDEFAILVESNDQDYPELESLITELANQIIEDIKQEFLIEEYQIFTSVSIGIAISDLEYICANEILRDAHIAMHYSRSFGRGKQAVFKTDMNQGARARWQLENDLRQAIAKQEFHLVYQPIVSLHQHRLTGFEVLLRWMHPLQGLISPQEFLPILEETEEIIDVGYWVLVSACKQLRKWQQDFPKIPPLTLSINVSTVQVMQLDFVERIQSIIEEQQILPSSIKLELTETILMNNITVSSQKLEQLRELGVQVYIDDFGTGYSSFSYLQRLPIDVLKIDRSFTSKVSTDIKSQRIIQSILRLANTLGMGIVIEGVETAQELGYFEELGGSCIDIQGFFISHPLDSHKATQWIESTT</sequence>
<comment type="caution">
    <text evidence="4">The sequence shown here is derived from an EMBL/GenBank/DDBJ whole genome shotgun (WGS) entry which is preliminary data.</text>
</comment>
<dbReference type="InterPro" id="IPR035919">
    <property type="entry name" value="EAL_sf"/>
</dbReference>
<dbReference type="InterPro" id="IPR001633">
    <property type="entry name" value="EAL_dom"/>
</dbReference>
<feature type="domain" description="GGDEF" evidence="3">
    <location>
        <begin position="294"/>
        <end position="432"/>
    </location>
</feature>
<dbReference type="NCBIfam" id="TIGR00254">
    <property type="entry name" value="GGDEF"/>
    <property type="match status" value="1"/>
</dbReference>
<dbReference type="EMBL" id="JACJQB010000002">
    <property type="protein sequence ID" value="MBD2186836.1"/>
    <property type="molecule type" value="Genomic_DNA"/>
</dbReference>
<protein>
    <submittedName>
        <fullName evidence="4">Bifunctional diguanylate cyclase/phosphodiesterase</fullName>
    </submittedName>
</protein>
<reference evidence="4 5" key="1">
    <citation type="journal article" date="2020" name="ISME J.">
        <title>Comparative genomics reveals insights into cyanobacterial evolution and habitat adaptation.</title>
        <authorList>
            <person name="Chen M.Y."/>
            <person name="Teng W.K."/>
            <person name="Zhao L."/>
            <person name="Hu C.X."/>
            <person name="Zhou Y.K."/>
            <person name="Han B.P."/>
            <person name="Song L.R."/>
            <person name="Shu W.S."/>
        </authorList>
    </citation>
    <scope>NUCLEOTIDE SEQUENCE [LARGE SCALE GENOMIC DNA]</scope>
    <source>
        <strain evidence="4 5">FACHB-723</strain>
    </source>
</reference>
<proteinExistence type="predicted"/>
<dbReference type="InterPro" id="IPR029016">
    <property type="entry name" value="GAF-like_dom_sf"/>
</dbReference>
<dbReference type="SUPFAM" id="SSF141868">
    <property type="entry name" value="EAL domain-like"/>
    <property type="match status" value="1"/>
</dbReference>
<dbReference type="Pfam" id="PF00563">
    <property type="entry name" value="EAL"/>
    <property type="match status" value="1"/>
</dbReference>
<dbReference type="Proteomes" id="UP000642094">
    <property type="component" value="Unassembled WGS sequence"/>
</dbReference>
<dbReference type="PANTHER" id="PTHR44757:SF2">
    <property type="entry name" value="BIOFILM ARCHITECTURE MAINTENANCE PROTEIN MBAA"/>
    <property type="match status" value="1"/>
</dbReference>
<evidence type="ECO:0000259" key="2">
    <source>
        <dbReference type="PROSITE" id="PS50883"/>
    </source>
</evidence>
<dbReference type="InterPro" id="IPR043128">
    <property type="entry name" value="Rev_trsase/Diguanyl_cyclase"/>
</dbReference>
<dbReference type="PROSITE" id="PS50046">
    <property type="entry name" value="PHYTOCHROME_2"/>
    <property type="match status" value="1"/>
</dbReference>
<keyword evidence="5" id="KW-1185">Reference proteome</keyword>
<dbReference type="Pfam" id="PF00990">
    <property type="entry name" value="GGDEF"/>
    <property type="match status" value="1"/>
</dbReference>
<dbReference type="Gene3D" id="3.20.20.450">
    <property type="entry name" value="EAL domain"/>
    <property type="match status" value="1"/>
</dbReference>
<organism evidence="4 5">
    <name type="scientific">Pseudanabaena mucicola FACHB-723</name>
    <dbReference type="NCBI Taxonomy" id="2692860"/>
    <lineage>
        <taxon>Bacteria</taxon>
        <taxon>Bacillati</taxon>
        <taxon>Cyanobacteriota</taxon>
        <taxon>Cyanophyceae</taxon>
        <taxon>Pseudanabaenales</taxon>
        <taxon>Pseudanabaenaceae</taxon>
        <taxon>Pseudanabaena</taxon>
    </lineage>
</organism>
<dbReference type="InterPro" id="IPR052155">
    <property type="entry name" value="Biofilm_reg_signaling"/>
</dbReference>
<evidence type="ECO:0000313" key="4">
    <source>
        <dbReference type="EMBL" id="MBD2186836.1"/>
    </source>
</evidence>
<accession>A0ABR7ZSB4</accession>
<dbReference type="CDD" id="cd01949">
    <property type="entry name" value="GGDEF"/>
    <property type="match status" value="1"/>
</dbReference>
<gene>
    <name evidence="4" type="ORF">H6F41_01600</name>
</gene>
<dbReference type="CDD" id="cd01948">
    <property type="entry name" value="EAL"/>
    <property type="match status" value="1"/>
</dbReference>
<dbReference type="Pfam" id="PF01590">
    <property type="entry name" value="GAF"/>
    <property type="match status" value="1"/>
</dbReference>
<dbReference type="PROSITE" id="PS50883">
    <property type="entry name" value="EAL"/>
    <property type="match status" value="1"/>
</dbReference>
<dbReference type="SMART" id="SM00065">
    <property type="entry name" value="GAF"/>
    <property type="match status" value="1"/>
</dbReference>
<evidence type="ECO:0000259" key="3">
    <source>
        <dbReference type="PROSITE" id="PS50887"/>
    </source>
</evidence>
<dbReference type="PROSITE" id="PS50887">
    <property type="entry name" value="GGDEF"/>
    <property type="match status" value="1"/>
</dbReference>
<feature type="domain" description="EAL" evidence="2">
    <location>
        <begin position="441"/>
        <end position="699"/>
    </location>
</feature>
<dbReference type="PANTHER" id="PTHR44757">
    <property type="entry name" value="DIGUANYLATE CYCLASE DGCP"/>
    <property type="match status" value="1"/>
</dbReference>
<dbReference type="Gene3D" id="3.30.450.40">
    <property type="match status" value="1"/>
</dbReference>
<evidence type="ECO:0000259" key="1">
    <source>
        <dbReference type="PROSITE" id="PS50046"/>
    </source>
</evidence>
<dbReference type="RefSeq" id="WP_190401733.1">
    <property type="nucleotide sequence ID" value="NZ_JACJQB010000002.1"/>
</dbReference>
<dbReference type="SUPFAM" id="SSF55073">
    <property type="entry name" value="Nucleotide cyclase"/>
    <property type="match status" value="1"/>
</dbReference>
<dbReference type="SUPFAM" id="SSF55781">
    <property type="entry name" value="GAF domain-like"/>
    <property type="match status" value="1"/>
</dbReference>
<dbReference type="Gene3D" id="3.30.70.270">
    <property type="match status" value="1"/>
</dbReference>